<protein>
    <submittedName>
        <fullName evidence="5">4Fe-4S binding domain protein</fullName>
    </submittedName>
</protein>
<dbReference type="InterPro" id="IPR017896">
    <property type="entry name" value="4Fe4S_Fe-S-bd"/>
</dbReference>
<dbReference type="PANTHER" id="PTHR43193">
    <property type="match status" value="1"/>
</dbReference>
<dbReference type="Gene3D" id="3.30.70.20">
    <property type="match status" value="1"/>
</dbReference>
<dbReference type="Pfam" id="PF04432">
    <property type="entry name" value="FrhB_FdhB_C"/>
    <property type="match status" value="1"/>
</dbReference>
<name>L1QN66_9CLOT</name>
<feature type="domain" description="4Fe-4S ferredoxin-type" evidence="4">
    <location>
        <begin position="35"/>
        <end position="65"/>
    </location>
</feature>
<dbReference type="InterPro" id="IPR007525">
    <property type="entry name" value="FrhB_FdhB_C"/>
</dbReference>
<keyword evidence="3" id="KW-0411">Iron-sulfur</keyword>
<dbReference type="eggNOG" id="COG1143">
    <property type="taxonomic scope" value="Bacteria"/>
</dbReference>
<dbReference type="GO" id="GO:0051536">
    <property type="term" value="F:iron-sulfur cluster binding"/>
    <property type="evidence" value="ECO:0007669"/>
    <property type="project" value="UniProtKB-KW"/>
</dbReference>
<dbReference type="InterPro" id="IPR052977">
    <property type="entry name" value="Polyferredoxin-like_ET"/>
</dbReference>
<dbReference type="SUPFAM" id="SSF54862">
    <property type="entry name" value="4Fe-4S ferredoxins"/>
    <property type="match status" value="1"/>
</dbReference>
<evidence type="ECO:0000256" key="2">
    <source>
        <dbReference type="ARBA" id="ARBA00023004"/>
    </source>
</evidence>
<organism evidence="5 6">
    <name type="scientific">Clostridium celatum DSM 1785</name>
    <dbReference type="NCBI Taxonomy" id="545697"/>
    <lineage>
        <taxon>Bacteria</taxon>
        <taxon>Bacillati</taxon>
        <taxon>Bacillota</taxon>
        <taxon>Clostridia</taxon>
        <taxon>Eubacteriales</taxon>
        <taxon>Clostridiaceae</taxon>
        <taxon>Clostridium</taxon>
    </lineage>
</organism>
<evidence type="ECO:0000256" key="3">
    <source>
        <dbReference type="ARBA" id="ARBA00023014"/>
    </source>
</evidence>
<proteinExistence type="predicted"/>
<dbReference type="OrthoDB" id="430408at2"/>
<evidence type="ECO:0000313" key="6">
    <source>
        <dbReference type="Proteomes" id="UP000010420"/>
    </source>
</evidence>
<sequence length="379" mass="43685">MINILEKKDCTGCYGCANVCPKNCINMIEDDEGFKYPKINNDICIKCNLCDKVCPILNNRNMDNNPIALAAYNKDERIRKESSSGGVFTLIAESIIKSGGIVFGAKFNNEFEVVHDYTDNIYGIAQFRGAKYVQSNIGETYSLAKMFLEKGRKVLFSGTPCQIGGLKRYLQKEHENLICVDLICHGVPSPISWRKYKQRFEKNNNIKGINFRDKTYGWKSYSFKVEFEDSSDILIKRNENSYMDGFIGDIYLRPSCHNCKFKSINRESDITLADFWGIENVRRDMNDDKGISLILINSEKGKKNFRNISDSIEKAEVDIDEAIKYNSSAIKSSYCNPRRDYFFKRINKTPFDKLVIKSLKDPLSIRLKIKIYNMIKRVR</sequence>
<dbReference type="Pfam" id="PF12838">
    <property type="entry name" value="Fer4_7"/>
    <property type="match status" value="1"/>
</dbReference>
<dbReference type="HOGENOM" id="CLU_037958_1_0_9"/>
<dbReference type="PANTHER" id="PTHR43193:SF2">
    <property type="entry name" value="POLYFERREDOXIN PROTEIN FWDF"/>
    <property type="match status" value="1"/>
</dbReference>
<dbReference type="GO" id="GO:0046872">
    <property type="term" value="F:metal ion binding"/>
    <property type="evidence" value="ECO:0007669"/>
    <property type="project" value="UniProtKB-KW"/>
</dbReference>
<feature type="domain" description="4Fe-4S ferredoxin-type" evidence="4">
    <location>
        <begin position="1"/>
        <end position="30"/>
    </location>
</feature>
<dbReference type="AlphaFoldDB" id="L1QN66"/>
<dbReference type="InterPro" id="IPR017900">
    <property type="entry name" value="4Fe4S_Fe_S_CS"/>
</dbReference>
<gene>
    <name evidence="5" type="ORF">HMPREF0216_00371</name>
</gene>
<dbReference type="RefSeq" id="WP_005210388.1">
    <property type="nucleotide sequence ID" value="NZ_KB291607.1"/>
</dbReference>
<dbReference type="STRING" id="545697.HMPREF0216_00371"/>
<dbReference type="Proteomes" id="UP000010420">
    <property type="component" value="Unassembled WGS sequence"/>
</dbReference>
<dbReference type="PATRIC" id="fig|545697.3.peg.364"/>
<reference evidence="5 6" key="1">
    <citation type="submission" date="2012-05" db="EMBL/GenBank/DDBJ databases">
        <authorList>
            <person name="Weinstock G."/>
            <person name="Sodergren E."/>
            <person name="Lobos E.A."/>
            <person name="Fulton L."/>
            <person name="Fulton R."/>
            <person name="Courtney L."/>
            <person name="Fronick C."/>
            <person name="O'Laughlin M."/>
            <person name="Godfrey J."/>
            <person name="Wilson R.M."/>
            <person name="Miner T."/>
            <person name="Farmer C."/>
            <person name="Delehaunty K."/>
            <person name="Cordes M."/>
            <person name="Minx P."/>
            <person name="Tomlinson C."/>
            <person name="Chen J."/>
            <person name="Wollam A."/>
            <person name="Pepin K.H."/>
            <person name="Bhonagiri V."/>
            <person name="Zhang X."/>
            <person name="Suruliraj S."/>
            <person name="Warren W."/>
            <person name="Mitreva M."/>
            <person name="Mardis E.R."/>
            <person name="Wilson R.K."/>
        </authorList>
    </citation>
    <scope>NUCLEOTIDE SEQUENCE [LARGE SCALE GENOMIC DNA]</scope>
    <source>
        <strain evidence="5 6">DSM 1785</strain>
    </source>
</reference>
<keyword evidence="1" id="KW-0479">Metal-binding</keyword>
<dbReference type="PROSITE" id="PS51379">
    <property type="entry name" value="4FE4S_FER_2"/>
    <property type="match status" value="2"/>
</dbReference>
<comment type="caution">
    <text evidence="5">The sequence shown here is derived from an EMBL/GenBank/DDBJ whole genome shotgun (WGS) entry which is preliminary data.</text>
</comment>
<dbReference type="PROSITE" id="PS00198">
    <property type="entry name" value="4FE4S_FER_1"/>
    <property type="match status" value="2"/>
</dbReference>
<evidence type="ECO:0000313" key="5">
    <source>
        <dbReference type="EMBL" id="EKY29012.1"/>
    </source>
</evidence>
<evidence type="ECO:0000256" key="1">
    <source>
        <dbReference type="ARBA" id="ARBA00022723"/>
    </source>
</evidence>
<evidence type="ECO:0000259" key="4">
    <source>
        <dbReference type="PROSITE" id="PS51379"/>
    </source>
</evidence>
<keyword evidence="2" id="KW-0408">Iron</keyword>
<accession>L1QN66</accession>
<dbReference type="EMBL" id="AMEZ01000013">
    <property type="protein sequence ID" value="EKY29012.1"/>
    <property type="molecule type" value="Genomic_DNA"/>
</dbReference>
<keyword evidence="6" id="KW-1185">Reference proteome</keyword>
<dbReference type="eggNOG" id="COG1035">
    <property type="taxonomic scope" value="Bacteria"/>
</dbReference>